<organism evidence="2 3">
    <name type="scientific">Haemonchus placei</name>
    <name type="common">Barber's pole worm</name>
    <dbReference type="NCBI Taxonomy" id="6290"/>
    <lineage>
        <taxon>Eukaryota</taxon>
        <taxon>Metazoa</taxon>
        <taxon>Ecdysozoa</taxon>
        <taxon>Nematoda</taxon>
        <taxon>Chromadorea</taxon>
        <taxon>Rhabditida</taxon>
        <taxon>Rhabditina</taxon>
        <taxon>Rhabditomorpha</taxon>
        <taxon>Strongyloidea</taxon>
        <taxon>Trichostrongylidae</taxon>
        <taxon>Haemonchus</taxon>
    </lineage>
</organism>
<dbReference type="AlphaFoldDB" id="A0A3P7W9V8"/>
<name>A0A3P7W9V8_HAEPC</name>
<keyword evidence="1" id="KW-1133">Transmembrane helix</keyword>
<accession>A0A3P7W9V8</accession>
<dbReference type="Proteomes" id="UP000268014">
    <property type="component" value="Unassembled WGS sequence"/>
</dbReference>
<evidence type="ECO:0000256" key="1">
    <source>
        <dbReference type="SAM" id="Phobius"/>
    </source>
</evidence>
<keyword evidence="1" id="KW-0472">Membrane</keyword>
<sequence>MVTDMCERRAVRPLSSSVETFWDVVAIVVHVVNNWLLILIEELQIHQFMFYIEAVWCYFGLEEILVLFQVLDQFLTTKHLRFQGNTIILQRSEKIRVDREGYLG</sequence>
<dbReference type="EMBL" id="UZAF01017278">
    <property type="protein sequence ID" value="VDO39953.1"/>
    <property type="molecule type" value="Genomic_DNA"/>
</dbReference>
<evidence type="ECO:0000313" key="3">
    <source>
        <dbReference type="Proteomes" id="UP000268014"/>
    </source>
</evidence>
<reference evidence="2 3" key="1">
    <citation type="submission" date="2018-11" db="EMBL/GenBank/DDBJ databases">
        <authorList>
            <consortium name="Pathogen Informatics"/>
        </authorList>
    </citation>
    <scope>NUCLEOTIDE SEQUENCE [LARGE SCALE GENOMIC DNA]</scope>
    <source>
        <strain evidence="2 3">MHpl1</strain>
    </source>
</reference>
<keyword evidence="1" id="KW-0812">Transmembrane</keyword>
<protein>
    <submittedName>
        <fullName evidence="2">Uncharacterized protein</fullName>
    </submittedName>
</protein>
<feature type="transmembrane region" description="Helical" evidence="1">
    <location>
        <begin position="20"/>
        <end position="40"/>
    </location>
</feature>
<evidence type="ECO:0000313" key="2">
    <source>
        <dbReference type="EMBL" id="VDO39953.1"/>
    </source>
</evidence>
<keyword evidence="3" id="KW-1185">Reference proteome</keyword>
<proteinExistence type="predicted"/>
<gene>
    <name evidence="2" type="ORF">HPLM_LOCUS10371</name>
</gene>